<reference evidence="2" key="1">
    <citation type="submission" date="2023-06" db="EMBL/GenBank/DDBJ databases">
        <title>Genome-scale phylogeny and comparative genomics of the fungal order Sordariales.</title>
        <authorList>
            <consortium name="Lawrence Berkeley National Laboratory"/>
            <person name="Hensen N."/>
            <person name="Bonometti L."/>
            <person name="Westerberg I."/>
            <person name="Brannstrom I.O."/>
            <person name="Guillou S."/>
            <person name="Cros-Aarteil S."/>
            <person name="Calhoun S."/>
            <person name="Haridas S."/>
            <person name="Kuo A."/>
            <person name="Mondo S."/>
            <person name="Pangilinan J."/>
            <person name="Riley R."/>
            <person name="Labutti K."/>
            <person name="Andreopoulos B."/>
            <person name="Lipzen A."/>
            <person name="Chen C."/>
            <person name="Yanf M."/>
            <person name="Daum C."/>
            <person name="Ng V."/>
            <person name="Clum A."/>
            <person name="Steindorff A."/>
            <person name="Ohm R."/>
            <person name="Martin F."/>
            <person name="Silar P."/>
            <person name="Natvig D."/>
            <person name="Lalanne C."/>
            <person name="Gautier V."/>
            <person name="Ament-Velasquez S.L."/>
            <person name="Kruys A."/>
            <person name="Hutchinson M.I."/>
            <person name="Powell A.J."/>
            <person name="Barry K."/>
            <person name="Miller A.N."/>
            <person name="Grigoriev I.V."/>
            <person name="Debuchy R."/>
            <person name="Gladieux P."/>
            <person name="Thoren M.H."/>
            <person name="Johannesson H."/>
        </authorList>
    </citation>
    <scope>NUCLEOTIDE SEQUENCE</scope>
    <source>
        <strain evidence="2">SMH2532-1</strain>
    </source>
</reference>
<organism evidence="2 3">
    <name type="scientific">Cercophora newfieldiana</name>
    <dbReference type="NCBI Taxonomy" id="92897"/>
    <lineage>
        <taxon>Eukaryota</taxon>
        <taxon>Fungi</taxon>
        <taxon>Dikarya</taxon>
        <taxon>Ascomycota</taxon>
        <taxon>Pezizomycotina</taxon>
        <taxon>Sordariomycetes</taxon>
        <taxon>Sordariomycetidae</taxon>
        <taxon>Sordariales</taxon>
        <taxon>Lasiosphaeriaceae</taxon>
        <taxon>Cercophora</taxon>
    </lineage>
</organism>
<feature type="region of interest" description="Disordered" evidence="1">
    <location>
        <begin position="10"/>
        <end position="32"/>
    </location>
</feature>
<proteinExistence type="predicted"/>
<dbReference type="AlphaFoldDB" id="A0AA39XVE2"/>
<sequence length="240" mass="26887">MLLRAVRHLRRHHTARTTVQDSHRKGGDNSWYVSQLRPRGERKKSLDPWRSTRQQASQLHIDRHGRLYFESHEEDKASKRSLTFQAPETVVSMPLHVPRECSSEIALPPFPSRQTYFGEGRRGKGTRQCKAACSGPELSIALGCISGQQLVVSTALPPLDSYLSKMQFQGSTLSLEQPSGWGSNVLFRGPKRLLQLGFPLGRDRTGAGSARFVPSEPRDLDTNPPGPPGQLDVQFPRRRS</sequence>
<feature type="region of interest" description="Disordered" evidence="1">
    <location>
        <begin position="37"/>
        <end position="56"/>
    </location>
</feature>
<keyword evidence="3" id="KW-1185">Reference proteome</keyword>
<protein>
    <submittedName>
        <fullName evidence="2">Uncharacterized protein</fullName>
    </submittedName>
</protein>
<evidence type="ECO:0000313" key="2">
    <source>
        <dbReference type="EMBL" id="KAK0640951.1"/>
    </source>
</evidence>
<evidence type="ECO:0000256" key="1">
    <source>
        <dbReference type="SAM" id="MobiDB-lite"/>
    </source>
</evidence>
<comment type="caution">
    <text evidence="2">The sequence shown here is derived from an EMBL/GenBank/DDBJ whole genome shotgun (WGS) entry which is preliminary data.</text>
</comment>
<feature type="region of interest" description="Disordered" evidence="1">
    <location>
        <begin position="205"/>
        <end position="240"/>
    </location>
</feature>
<gene>
    <name evidence="2" type="ORF">B0T16DRAFT_204853</name>
</gene>
<dbReference type="Proteomes" id="UP001174936">
    <property type="component" value="Unassembled WGS sequence"/>
</dbReference>
<accession>A0AA39XVE2</accession>
<name>A0AA39XVE2_9PEZI</name>
<evidence type="ECO:0000313" key="3">
    <source>
        <dbReference type="Proteomes" id="UP001174936"/>
    </source>
</evidence>
<dbReference type="EMBL" id="JAULSV010000006">
    <property type="protein sequence ID" value="KAK0640951.1"/>
    <property type="molecule type" value="Genomic_DNA"/>
</dbReference>